<dbReference type="PANTHER" id="PTHR10622">
    <property type="entry name" value="HET DOMAIN-CONTAINING PROTEIN"/>
    <property type="match status" value="1"/>
</dbReference>
<comment type="caution">
    <text evidence="2">The sequence shown here is derived from an EMBL/GenBank/DDBJ whole genome shotgun (WGS) entry which is preliminary data.</text>
</comment>
<dbReference type="InterPro" id="IPR010730">
    <property type="entry name" value="HET"/>
</dbReference>
<evidence type="ECO:0000313" key="2">
    <source>
        <dbReference type="EMBL" id="KAG7286684.1"/>
    </source>
</evidence>
<evidence type="ECO:0000313" key="3">
    <source>
        <dbReference type="Proteomes" id="UP001197093"/>
    </source>
</evidence>
<dbReference type="EMBL" id="JAHCVI010000004">
    <property type="protein sequence ID" value="KAG7286684.1"/>
    <property type="molecule type" value="Genomic_DNA"/>
</dbReference>
<feature type="domain" description="Heterokaryon incompatibility" evidence="1">
    <location>
        <begin position="107"/>
        <end position="158"/>
    </location>
</feature>
<evidence type="ECO:0000259" key="1">
    <source>
        <dbReference type="Pfam" id="PF06985"/>
    </source>
</evidence>
<sequence length="386" mass="44644">MRLINIDTMRMEEFHGSDIPAYFILSHTWDQHGEMSFQEHLWLIDHDEAKAQGVLSEMTPKQRERAEAKANFIRSKSGFSKIEKFAALVRDLARRNLNKTPIEDWSSRSETVHHIWIDTVCINKESSAELSEAINSMFAWYQRAVACCAYMGDCESDADLAKARWFTRGWTLQELLAPRKVIFFSASWIEMGTRQSLARTISAITRIQPEYLLRQGSFSTASIARRMSWASNRRTTREEDTAYCLLGIFGINMPLLYGEGSRAFIRLQEEIIKHDNDQTIFCWAWPAFQSPIASSHWGGFFAPQPSGFAESGHFRKRRERPRDFQLTNAGLRIEAVVLDCLRETYKLIVFDATESRPHEDHLRLCLRVLVRGERCICFMNGIRILT</sequence>
<gene>
    <name evidence="2" type="ORF">NEMBOFW57_008995</name>
</gene>
<protein>
    <recommendedName>
        <fullName evidence="1">Heterokaryon incompatibility domain-containing protein</fullName>
    </recommendedName>
</protein>
<reference evidence="2" key="1">
    <citation type="submission" date="2023-02" db="EMBL/GenBank/DDBJ databases">
        <authorList>
            <person name="Palmer J.M."/>
        </authorList>
    </citation>
    <scope>NUCLEOTIDE SEQUENCE</scope>
    <source>
        <strain evidence="2">FW57</strain>
    </source>
</reference>
<name>A0AAD4HUD5_9PEZI</name>
<accession>A0AAD4HUD5</accession>
<keyword evidence="3" id="KW-1185">Reference proteome</keyword>
<dbReference type="Proteomes" id="UP001197093">
    <property type="component" value="Unassembled WGS sequence"/>
</dbReference>
<dbReference type="AlphaFoldDB" id="A0AAD4HUD5"/>
<organism evidence="2 3">
    <name type="scientific">Staphylotrichum longicolle</name>
    <dbReference type="NCBI Taxonomy" id="669026"/>
    <lineage>
        <taxon>Eukaryota</taxon>
        <taxon>Fungi</taxon>
        <taxon>Dikarya</taxon>
        <taxon>Ascomycota</taxon>
        <taxon>Pezizomycotina</taxon>
        <taxon>Sordariomycetes</taxon>
        <taxon>Sordariomycetidae</taxon>
        <taxon>Sordariales</taxon>
        <taxon>Chaetomiaceae</taxon>
        <taxon>Staphylotrichum</taxon>
    </lineage>
</organism>
<dbReference type="PANTHER" id="PTHR10622:SF10">
    <property type="entry name" value="HET DOMAIN-CONTAINING PROTEIN"/>
    <property type="match status" value="1"/>
</dbReference>
<dbReference type="Pfam" id="PF06985">
    <property type="entry name" value="HET"/>
    <property type="match status" value="1"/>
</dbReference>
<proteinExistence type="predicted"/>